<dbReference type="CDD" id="cd00397">
    <property type="entry name" value="DNA_BRE_C"/>
    <property type="match status" value="1"/>
</dbReference>
<organism evidence="8 9">
    <name type="scientific">candidate division MSBL1 archaeon SCGC-AAA259E22</name>
    <dbReference type="NCBI Taxonomy" id="1698265"/>
    <lineage>
        <taxon>Archaea</taxon>
        <taxon>Methanobacteriati</taxon>
        <taxon>Methanobacteriota</taxon>
        <taxon>candidate division MSBL1</taxon>
    </lineage>
</organism>
<name>A0A133UEG1_9EURY</name>
<dbReference type="Gene3D" id="1.10.443.10">
    <property type="entry name" value="Intergrase catalytic core"/>
    <property type="match status" value="1"/>
</dbReference>
<dbReference type="PROSITE" id="PS51900">
    <property type="entry name" value="CB"/>
    <property type="match status" value="1"/>
</dbReference>
<keyword evidence="3" id="KW-0233">DNA recombination</keyword>
<protein>
    <recommendedName>
        <fullName evidence="10">Tyr recombinase domain-containing protein</fullName>
    </recommendedName>
</protein>
<proteinExistence type="predicted"/>
<keyword evidence="2 4" id="KW-0238">DNA-binding</keyword>
<dbReference type="Proteomes" id="UP000070657">
    <property type="component" value="Unassembled WGS sequence"/>
</dbReference>
<accession>A0A133UEG1</accession>
<dbReference type="PROSITE" id="PS51898">
    <property type="entry name" value="TYR_RECOMBINASE"/>
    <property type="match status" value="1"/>
</dbReference>
<dbReference type="PANTHER" id="PTHR30349">
    <property type="entry name" value="PHAGE INTEGRASE-RELATED"/>
    <property type="match status" value="1"/>
</dbReference>
<evidence type="ECO:0008006" key="10">
    <source>
        <dbReference type="Google" id="ProtNLM"/>
    </source>
</evidence>
<dbReference type="InterPro" id="IPR013762">
    <property type="entry name" value="Integrase-like_cat_sf"/>
</dbReference>
<sequence length="489" mass="56476">MEINKIGDDEVEKADERDSEIGAKSARVGFVTASVLLVLLSIYEIIETGEFPPTLGVLGASQAVFWILTLLSSKYLSYKDHSFWCAFRWRCEEFMDVEKFEEFKQWTRNKSEHTRNGYKSSLRRFCEFHDMNPRELVLEARNYEPEDPETAHLEENPADRRLVEWFQELTGGDGEGGEGVSRASAVNYWRHIRSFYENFGVHIKEETPKAGRRNPRSELDVEDVEKMADAAPSLRARAMIWVGFQAGMNPSEVCSLDVGDVMGGLEREECPVSIEKTRGKTKIDHHTWIHREAIDALKAYLRDRKRKEGELDPGDPLFVKRSVRKGDRRATPTIVRKVMRGIRDSVGEDIEKVRDRLDQQTNPLAFKFLRRAFGIACDNADVPTKYKDYWLGHAPPYNGAYQGLTRKKQREKYRQLAPEINPSPTQPGADERLLESVEEVIEEKFGEVGAERVMPEVKNRLEKLDSRISKVEEQKKRIEELEEEVEEFR</sequence>
<comment type="caution">
    <text evidence="8">The sequence shown here is derived from an EMBL/GenBank/DDBJ whole genome shotgun (WGS) entry which is preliminary data.</text>
</comment>
<dbReference type="GO" id="GO:0015074">
    <property type="term" value="P:DNA integration"/>
    <property type="evidence" value="ECO:0007669"/>
    <property type="project" value="UniProtKB-KW"/>
</dbReference>
<evidence type="ECO:0000256" key="1">
    <source>
        <dbReference type="ARBA" id="ARBA00022908"/>
    </source>
</evidence>
<dbReference type="InterPro" id="IPR044068">
    <property type="entry name" value="CB"/>
</dbReference>
<gene>
    <name evidence="8" type="ORF">AKJ66_03855</name>
</gene>
<dbReference type="InterPro" id="IPR011010">
    <property type="entry name" value="DNA_brk_join_enz"/>
</dbReference>
<dbReference type="GO" id="GO:0006310">
    <property type="term" value="P:DNA recombination"/>
    <property type="evidence" value="ECO:0007669"/>
    <property type="project" value="UniProtKB-KW"/>
</dbReference>
<keyword evidence="9" id="KW-1185">Reference proteome</keyword>
<dbReference type="InterPro" id="IPR002104">
    <property type="entry name" value="Integrase_catalytic"/>
</dbReference>
<evidence type="ECO:0000259" key="7">
    <source>
        <dbReference type="PROSITE" id="PS51900"/>
    </source>
</evidence>
<dbReference type="Gene3D" id="1.10.150.130">
    <property type="match status" value="1"/>
</dbReference>
<dbReference type="PANTHER" id="PTHR30349:SF41">
    <property type="entry name" value="INTEGRASE_RECOMBINASE PROTEIN MJ0367-RELATED"/>
    <property type="match status" value="1"/>
</dbReference>
<dbReference type="GO" id="GO:0003677">
    <property type="term" value="F:DNA binding"/>
    <property type="evidence" value="ECO:0007669"/>
    <property type="project" value="UniProtKB-UniRule"/>
</dbReference>
<evidence type="ECO:0000313" key="9">
    <source>
        <dbReference type="Proteomes" id="UP000070657"/>
    </source>
</evidence>
<evidence type="ECO:0000256" key="2">
    <source>
        <dbReference type="ARBA" id="ARBA00023125"/>
    </source>
</evidence>
<evidence type="ECO:0000256" key="5">
    <source>
        <dbReference type="SAM" id="Coils"/>
    </source>
</evidence>
<keyword evidence="1" id="KW-0229">DNA integration</keyword>
<dbReference type="AlphaFoldDB" id="A0A133UEG1"/>
<evidence type="ECO:0000256" key="4">
    <source>
        <dbReference type="PROSITE-ProRule" id="PRU01248"/>
    </source>
</evidence>
<dbReference type="EMBL" id="LHXP01000055">
    <property type="protein sequence ID" value="KXA92617.1"/>
    <property type="molecule type" value="Genomic_DNA"/>
</dbReference>
<feature type="coiled-coil region" evidence="5">
    <location>
        <begin position="454"/>
        <end position="488"/>
    </location>
</feature>
<dbReference type="Pfam" id="PF00589">
    <property type="entry name" value="Phage_integrase"/>
    <property type="match status" value="1"/>
</dbReference>
<feature type="domain" description="Tyr recombinase" evidence="6">
    <location>
        <begin position="214"/>
        <end position="414"/>
    </location>
</feature>
<evidence type="ECO:0000256" key="3">
    <source>
        <dbReference type="ARBA" id="ARBA00023172"/>
    </source>
</evidence>
<dbReference type="SUPFAM" id="SSF56349">
    <property type="entry name" value="DNA breaking-rejoining enzymes"/>
    <property type="match status" value="1"/>
</dbReference>
<evidence type="ECO:0000313" key="8">
    <source>
        <dbReference type="EMBL" id="KXA92617.1"/>
    </source>
</evidence>
<reference evidence="8 9" key="1">
    <citation type="journal article" date="2016" name="Sci. Rep.">
        <title>Metabolic traits of an uncultured archaeal lineage -MSBL1- from brine pools of the Red Sea.</title>
        <authorList>
            <person name="Mwirichia R."/>
            <person name="Alam I."/>
            <person name="Rashid M."/>
            <person name="Vinu M."/>
            <person name="Ba-Alawi W."/>
            <person name="Anthony Kamau A."/>
            <person name="Kamanda Ngugi D."/>
            <person name="Goker M."/>
            <person name="Klenk H.P."/>
            <person name="Bajic V."/>
            <person name="Stingl U."/>
        </authorList>
    </citation>
    <scope>NUCLEOTIDE SEQUENCE [LARGE SCALE GENOMIC DNA]</scope>
    <source>
        <strain evidence="8">SCGC-AAA259E22</strain>
    </source>
</reference>
<evidence type="ECO:0000259" key="6">
    <source>
        <dbReference type="PROSITE" id="PS51898"/>
    </source>
</evidence>
<feature type="non-terminal residue" evidence="8">
    <location>
        <position position="489"/>
    </location>
</feature>
<feature type="domain" description="Core-binding (CB)" evidence="7">
    <location>
        <begin position="66"/>
        <end position="200"/>
    </location>
</feature>
<dbReference type="InterPro" id="IPR050090">
    <property type="entry name" value="Tyrosine_recombinase_XerCD"/>
</dbReference>
<keyword evidence="5" id="KW-0175">Coiled coil</keyword>
<dbReference type="InterPro" id="IPR010998">
    <property type="entry name" value="Integrase_recombinase_N"/>
</dbReference>